<dbReference type="InterPro" id="IPR014001">
    <property type="entry name" value="Helicase_ATP-bd"/>
</dbReference>
<accession>A0A2H4UVS4</accession>
<keyword evidence="6" id="KW-0347">Helicase</keyword>
<dbReference type="SMART" id="SM00487">
    <property type="entry name" value="DEXDc"/>
    <property type="match status" value="1"/>
</dbReference>
<dbReference type="GO" id="GO:0005524">
    <property type="term" value="F:ATP binding"/>
    <property type="evidence" value="ECO:0007669"/>
    <property type="project" value="UniProtKB-KW"/>
</dbReference>
<dbReference type="PANTHER" id="PTHR45766:SF6">
    <property type="entry name" value="SWI_SNF-RELATED MATRIX-ASSOCIATED ACTIN-DEPENDENT REGULATOR OF CHROMATIN SUBFAMILY A-LIKE PROTEIN 1"/>
    <property type="match status" value="1"/>
</dbReference>
<keyword evidence="7" id="KW-1185">Reference proteome</keyword>
<dbReference type="Gene3D" id="3.40.50.300">
    <property type="entry name" value="P-loop containing nucleotide triphosphate hydrolases"/>
    <property type="match status" value="2"/>
</dbReference>
<dbReference type="SUPFAM" id="SSF52540">
    <property type="entry name" value="P-loop containing nucleoside triphosphate hydrolases"/>
    <property type="match status" value="2"/>
</dbReference>
<evidence type="ECO:0000313" key="6">
    <source>
        <dbReference type="EMBL" id="ATZ81010.1"/>
    </source>
</evidence>
<dbReference type="InterPro" id="IPR011545">
    <property type="entry name" value="DEAD/DEAH_box_helicase_dom"/>
</dbReference>
<keyword evidence="1" id="KW-0547">Nucleotide-binding</keyword>
<dbReference type="PANTHER" id="PTHR45766">
    <property type="entry name" value="DNA ANNEALING HELICASE AND ENDONUCLEASE ZRANB3 FAMILY MEMBER"/>
    <property type="match status" value="1"/>
</dbReference>
<sequence>MSKVKIVLISGYQNKTKEYCEELIKTKLNNFSEKNPAYNQKKIDEYFGDNFTIIFSPLSTPNIFETIKGGLIIKSNTVYSIEHIMDLLIEEVQKIYVKEENDAKLEIEKKLLPFQIPHFNKLYIALQNNNAILDASDTGTGKTYVALCLCKLLNYEPFVVAPKAVVYNWFNVAKSLDVNVCGVSNYESLKNEKYYNDKLEKIKCPYITSTENIDPITNKKTKNFSFNLKQNTIVIFDEAHRCKNNSSITSKLMTSMAGKHNKIMLLSATLTDKKNFLPFGKIFEFYNDEAEYRLWVTTQAKMISHKLKSKILNDDTVLDILHYSLFPRKGGRMKISELGDAFPKNHVSAQLYYCQDYEEIQKEYDSIKEFFKEYKNKEKNANFPLAKILYARMKIEQYKIPIFLDIAHEALDNNYSVVIFVCFSETLNQLAYQLKVPCSVIHGKQTMEERNKDIQDFQDNKRKVIIAMIQSGGTGLSLHDIHGGHPRMSIISASFNCIELKQSLGRISRAGSKSPAIQKLVYCGKTYEEQICKVIEQKLKVLDKLNDGFASDDMEKEIMMEIDKVTADGKDIEHEFVLVSEPKKNNSLMKDIITCLDD</sequence>
<dbReference type="Proteomes" id="UP000240325">
    <property type="component" value="Segment"/>
</dbReference>
<evidence type="ECO:0000259" key="4">
    <source>
        <dbReference type="PROSITE" id="PS51192"/>
    </source>
</evidence>
<evidence type="ECO:0000256" key="2">
    <source>
        <dbReference type="ARBA" id="ARBA00022801"/>
    </source>
</evidence>
<dbReference type="InterPro" id="IPR027417">
    <property type="entry name" value="P-loop_NTPase"/>
</dbReference>
<gene>
    <name evidence="6" type="ORF">BMW23_0965</name>
</gene>
<dbReference type="PROSITE" id="PS51194">
    <property type="entry name" value="HELICASE_CTER"/>
    <property type="match status" value="1"/>
</dbReference>
<evidence type="ECO:0000259" key="5">
    <source>
        <dbReference type="PROSITE" id="PS51194"/>
    </source>
</evidence>
<keyword evidence="2" id="KW-0378">Hydrolase</keyword>
<feature type="domain" description="Helicase C-terminal" evidence="5">
    <location>
        <begin position="403"/>
        <end position="566"/>
    </location>
</feature>
<dbReference type="Pfam" id="PF00271">
    <property type="entry name" value="Helicase_C"/>
    <property type="match status" value="1"/>
</dbReference>
<dbReference type="EMBL" id="MF782455">
    <property type="protein sequence ID" value="ATZ81010.1"/>
    <property type="molecule type" value="Genomic_DNA"/>
</dbReference>
<dbReference type="InterPro" id="IPR001650">
    <property type="entry name" value="Helicase_C-like"/>
</dbReference>
<dbReference type="GO" id="GO:0004386">
    <property type="term" value="F:helicase activity"/>
    <property type="evidence" value="ECO:0007669"/>
    <property type="project" value="UniProtKB-KW"/>
</dbReference>
<keyword evidence="3" id="KW-0067">ATP-binding</keyword>
<evidence type="ECO:0000313" key="7">
    <source>
        <dbReference type="Proteomes" id="UP000240325"/>
    </source>
</evidence>
<protein>
    <submittedName>
        <fullName evidence="6">DEXDc helicase</fullName>
    </submittedName>
</protein>
<dbReference type="GO" id="GO:0003676">
    <property type="term" value="F:nucleic acid binding"/>
    <property type="evidence" value="ECO:0007669"/>
    <property type="project" value="InterPro"/>
</dbReference>
<dbReference type="GO" id="GO:0031297">
    <property type="term" value="P:replication fork processing"/>
    <property type="evidence" value="ECO:0007669"/>
    <property type="project" value="TreeGrafter"/>
</dbReference>
<evidence type="ECO:0000256" key="1">
    <source>
        <dbReference type="ARBA" id="ARBA00022741"/>
    </source>
</evidence>
<dbReference type="PROSITE" id="PS51192">
    <property type="entry name" value="HELICASE_ATP_BIND_1"/>
    <property type="match status" value="1"/>
</dbReference>
<organism evidence="6">
    <name type="scientific">Bodo saltans virus</name>
    <dbReference type="NCBI Taxonomy" id="2024608"/>
    <lineage>
        <taxon>Viruses</taxon>
        <taxon>Varidnaviria</taxon>
        <taxon>Bamfordvirae</taxon>
        <taxon>Nucleocytoviricota</taxon>
        <taxon>Megaviricetes</taxon>
        <taxon>Imitervirales</taxon>
        <taxon>Mimiviridae</taxon>
        <taxon>Klosneuvirinae</taxon>
        <taxon>Theiavirus</taxon>
        <taxon>Theiavirus salishense</taxon>
    </lineage>
</organism>
<feature type="domain" description="Helicase ATP-binding" evidence="4">
    <location>
        <begin position="123"/>
        <end position="288"/>
    </location>
</feature>
<dbReference type="GO" id="GO:0016787">
    <property type="term" value="F:hydrolase activity"/>
    <property type="evidence" value="ECO:0007669"/>
    <property type="project" value="UniProtKB-KW"/>
</dbReference>
<dbReference type="GO" id="GO:0006281">
    <property type="term" value="P:DNA repair"/>
    <property type="evidence" value="ECO:0007669"/>
    <property type="project" value="TreeGrafter"/>
</dbReference>
<dbReference type="Pfam" id="PF00270">
    <property type="entry name" value="DEAD"/>
    <property type="match status" value="1"/>
</dbReference>
<proteinExistence type="predicted"/>
<evidence type="ECO:0000256" key="3">
    <source>
        <dbReference type="ARBA" id="ARBA00022840"/>
    </source>
</evidence>
<name>A0A2H4UVS4_9VIRU</name>
<reference evidence="6" key="1">
    <citation type="journal article" date="2017" name="Elife">
        <title>The kinetoplastid-infecting Bodo saltans virus (BsV), a window into the most abundant giant viruses in the sea.</title>
        <authorList>
            <person name="Deeg C.M."/>
            <person name="Chow C.-E.T."/>
            <person name="Suttle C.A."/>
        </authorList>
    </citation>
    <scope>NUCLEOTIDE SEQUENCE</scope>
    <source>
        <strain evidence="6">NG1</strain>
    </source>
</reference>